<dbReference type="Pfam" id="PF06985">
    <property type="entry name" value="HET"/>
    <property type="match status" value="1"/>
</dbReference>
<proteinExistence type="predicted"/>
<comment type="caution">
    <text evidence="3">The sequence shown here is derived from an EMBL/GenBank/DDBJ whole genome shotgun (WGS) entry which is preliminary data.</text>
</comment>
<dbReference type="InterPro" id="IPR010730">
    <property type="entry name" value="HET"/>
</dbReference>
<keyword evidence="4" id="KW-1185">Reference proteome</keyword>
<evidence type="ECO:0000313" key="3">
    <source>
        <dbReference type="EMBL" id="KAK3677079.1"/>
    </source>
</evidence>
<dbReference type="PANTHER" id="PTHR10622">
    <property type="entry name" value="HET DOMAIN-CONTAINING PROTEIN"/>
    <property type="match status" value="1"/>
</dbReference>
<evidence type="ECO:0000256" key="1">
    <source>
        <dbReference type="SAM" id="MobiDB-lite"/>
    </source>
</evidence>
<evidence type="ECO:0000259" key="2">
    <source>
        <dbReference type="Pfam" id="PF06985"/>
    </source>
</evidence>
<protein>
    <recommendedName>
        <fullName evidence="2">Heterokaryon incompatibility domain-containing protein</fullName>
    </recommendedName>
</protein>
<feature type="compositionally biased region" description="Pro residues" evidence="1">
    <location>
        <begin position="571"/>
        <end position="586"/>
    </location>
</feature>
<sequence>MHLLYTDKDGKLALKQVLTSEAGSYAILSHRWRDGEVTFQDMQQPSVEVENKPGYRKLRKCMHQARKDGWKTCWIDTCCINKESSAELQEAINSMWTWYANARVCYAYLDDIEIVKKDSVVTESDLITLGNAQKVEGFSSSGWFGRGWTLQELLAPRVVEFYDKTWQWVGSKRDLSSHINSITGIDPGFLVRPQTVRNCSVALRLSWAATRTTTRIEDAAYCLLGLLDINMPLLYGEGNKAFKRLQEEVIRVSADISILCWSWPGSLANRRDFKYGILATNADGFSQDPGFSPLPRDGSSLTLLPSYLEIGETDIVRLSPSNLCLAVLEGHNEVRKVCLLLRWSEIRRMAPYSLDVGVRLAIILLESPYFTSQVFPSIRSTIRIAQHYSPMEAPDVWEIEYVCKPKDLTKVVTTWPLEPFWKELAKRCWCRQFASAQETLRFAASLQIAGIPAQRLTIALAIDTEQPTRPCLVIGKLVTDLEQTADHAVATLLTTCIRAQVDGHYANRTRETVTIGGERLQISVSYKRTERTRGEFYNHLRYTLVVERAAKTDKSTPLSTSKLINGKPKLPWRPPPPRLAGPIPPL</sequence>
<feature type="region of interest" description="Disordered" evidence="1">
    <location>
        <begin position="553"/>
        <end position="586"/>
    </location>
</feature>
<name>A0AAE0WS99_9PEZI</name>
<dbReference type="EMBL" id="JAUTXT010000008">
    <property type="protein sequence ID" value="KAK3677079.1"/>
    <property type="molecule type" value="Genomic_DNA"/>
</dbReference>
<accession>A0AAE0WS99</accession>
<feature type="domain" description="Heterokaryon incompatibility" evidence="2">
    <location>
        <begin position="25"/>
        <end position="152"/>
    </location>
</feature>
<organism evidence="3 4">
    <name type="scientific">Recurvomyces mirabilis</name>
    <dbReference type="NCBI Taxonomy" id="574656"/>
    <lineage>
        <taxon>Eukaryota</taxon>
        <taxon>Fungi</taxon>
        <taxon>Dikarya</taxon>
        <taxon>Ascomycota</taxon>
        <taxon>Pezizomycotina</taxon>
        <taxon>Dothideomycetes</taxon>
        <taxon>Dothideomycetidae</taxon>
        <taxon>Mycosphaerellales</taxon>
        <taxon>Teratosphaeriaceae</taxon>
        <taxon>Recurvomyces</taxon>
    </lineage>
</organism>
<evidence type="ECO:0000313" key="4">
    <source>
        <dbReference type="Proteomes" id="UP001274830"/>
    </source>
</evidence>
<dbReference type="Proteomes" id="UP001274830">
    <property type="component" value="Unassembled WGS sequence"/>
</dbReference>
<dbReference type="AlphaFoldDB" id="A0AAE0WS99"/>
<dbReference type="PANTHER" id="PTHR10622:SF10">
    <property type="entry name" value="HET DOMAIN-CONTAINING PROTEIN"/>
    <property type="match status" value="1"/>
</dbReference>
<reference evidence="3" key="1">
    <citation type="submission" date="2023-07" db="EMBL/GenBank/DDBJ databases">
        <title>Black Yeasts Isolated from many extreme environments.</title>
        <authorList>
            <person name="Coleine C."/>
            <person name="Stajich J.E."/>
            <person name="Selbmann L."/>
        </authorList>
    </citation>
    <scope>NUCLEOTIDE SEQUENCE</scope>
    <source>
        <strain evidence="3">CCFEE 5485</strain>
    </source>
</reference>
<gene>
    <name evidence="3" type="ORF">LTR78_003284</name>
</gene>